<dbReference type="Gene3D" id="1.20.1280.50">
    <property type="match status" value="1"/>
</dbReference>
<dbReference type="InterPro" id="IPR052361">
    <property type="entry name" value="F-box_domain"/>
</dbReference>
<evidence type="ECO:0000256" key="1">
    <source>
        <dbReference type="SAM" id="MobiDB-lite"/>
    </source>
</evidence>
<keyword evidence="4" id="KW-1185">Reference proteome</keyword>
<gene>
    <name evidence="3" type="ORF">PIB30_069948</name>
</gene>
<accession>A0ABU6YNR3</accession>
<evidence type="ECO:0000313" key="4">
    <source>
        <dbReference type="Proteomes" id="UP001341840"/>
    </source>
</evidence>
<feature type="domain" description="F-box" evidence="2">
    <location>
        <begin position="25"/>
        <end position="71"/>
    </location>
</feature>
<dbReference type="Pfam" id="PF07734">
    <property type="entry name" value="FBA_1"/>
    <property type="match status" value="1"/>
</dbReference>
<dbReference type="EMBL" id="JASCZI010242433">
    <property type="protein sequence ID" value="MED6211061.1"/>
    <property type="molecule type" value="Genomic_DNA"/>
</dbReference>
<dbReference type="InterPro" id="IPR036047">
    <property type="entry name" value="F-box-like_dom_sf"/>
</dbReference>
<dbReference type="Proteomes" id="UP001341840">
    <property type="component" value="Unassembled WGS sequence"/>
</dbReference>
<sequence length="351" mass="40489">MKCCNPSPGKVMSKSTRPRPPRWRQSPFLRVPKELVVEIMVRVPAMCLIHLKRVCRSWRNLISSPEFVRYQVERSIAHERNYYIVGSCNGLLCLLVMGDRSAVMLWNPCTSFTSEWLQTEAFVLRFAFGYDHVNDKYKFFAASEIVSKIFTFGVNNHWKTIENSALLFNGFRSTMTEMRGEFVKGTFNWLVCGPNGDPVIVYLDLGTETYGQLSLPERDPDDDFSIIPVIDVLRNCLSVCFDHKKTHCAVWFLSKNQYWSQLAMIPHQTLTFAYAIKFKCLDTVYISDDDVLLVRDRGNRKLYLFYLKDGRILLPMIDSSSDGLEPPLYVRTGDRTSIVYYPSLLSPSLMV</sequence>
<dbReference type="PANTHER" id="PTHR31790">
    <property type="entry name" value="OS02G0783600 PROTEIN"/>
    <property type="match status" value="1"/>
</dbReference>
<dbReference type="Pfam" id="PF00646">
    <property type="entry name" value="F-box"/>
    <property type="match status" value="1"/>
</dbReference>
<name>A0ABU6YNR3_9FABA</name>
<dbReference type="SMART" id="SM00256">
    <property type="entry name" value="FBOX"/>
    <property type="match status" value="1"/>
</dbReference>
<dbReference type="InterPro" id="IPR001810">
    <property type="entry name" value="F-box_dom"/>
</dbReference>
<reference evidence="3 4" key="1">
    <citation type="journal article" date="2023" name="Plants (Basel)">
        <title>Bridging the Gap: Combining Genomics and Transcriptomics Approaches to Understand Stylosanthes scabra, an Orphan Legume from the Brazilian Caatinga.</title>
        <authorList>
            <person name="Ferreira-Neto J.R.C."/>
            <person name="da Silva M.D."/>
            <person name="Binneck E."/>
            <person name="de Melo N.F."/>
            <person name="da Silva R.H."/>
            <person name="de Melo A.L.T.M."/>
            <person name="Pandolfi V."/>
            <person name="Bustamante F.O."/>
            <person name="Brasileiro-Vidal A.C."/>
            <person name="Benko-Iseppon A.M."/>
        </authorList>
    </citation>
    <scope>NUCLEOTIDE SEQUENCE [LARGE SCALE GENOMIC DNA]</scope>
    <source>
        <tissue evidence="3">Leaves</tissue>
    </source>
</reference>
<comment type="caution">
    <text evidence="3">The sequence shown here is derived from an EMBL/GenBank/DDBJ whole genome shotgun (WGS) entry which is preliminary data.</text>
</comment>
<evidence type="ECO:0000313" key="3">
    <source>
        <dbReference type="EMBL" id="MED6211061.1"/>
    </source>
</evidence>
<protein>
    <recommendedName>
        <fullName evidence="2">F-box domain-containing protein</fullName>
    </recommendedName>
</protein>
<dbReference type="InterPro" id="IPR017451">
    <property type="entry name" value="F-box-assoc_interact_dom"/>
</dbReference>
<evidence type="ECO:0000259" key="2">
    <source>
        <dbReference type="PROSITE" id="PS50181"/>
    </source>
</evidence>
<dbReference type="PANTHER" id="PTHR31790:SF436">
    <property type="entry name" value="F-BOX ASSOCIATED PROTEIN"/>
    <property type="match status" value="1"/>
</dbReference>
<proteinExistence type="predicted"/>
<dbReference type="InterPro" id="IPR006527">
    <property type="entry name" value="F-box-assoc_dom_typ1"/>
</dbReference>
<feature type="region of interest" description="Disordered" evidence="1">
    <location>
        <begin position="1"/>
        <end position="21"/>
    </location>
</feature>
<organism evidence="3 4">
    <name type="scientific">Stylosanthes scabra</name>
    <dbReference type="NCBI Taxonomy" id="79078"/>
    <lineage>
        <taxon>Eukaryota</taxon>
        <taxon>Viridiplantae</taxon>
        <taxon>Streptophyta</taxon>
        <taxon>Embryophyta</taxon>
        <taxon>Tracheophyta</taxon>
        <taxon>Spermatophyta</taxon>
        <taxon>Magnoliopsida</taxon>
        <taxon>eudicotyledons</taxon>
        <taxon>Gunneridae</taxon>
        <taxon>Pentapetalae</taxon>
        <taxon>rosids</taxon>
        <taxon>fabids</taxon>
        <taxon>Fabales</taxon>
        <taxon>Fabaceae</taxon>
        <taxon>Papilionoideae</taxon>
        <taxon>50 kb inversion clade</taxon>
        <taxon>dalbergioids sensu lato</taxon>
        <taxon>Dalbergieae</taxon>
        <taxon>Pterocarpus clade</taxon>
        <taxon>Stylosanthes</taxon>
    </lineage>
</organism>
<dbReference type="NCBIfam" id="TIGR01640">
    <property type="entry name" value="F_box_assoc_1"/>
    <property type="match status" value="1"/>
</dbReference>
<dbReference type="PROSITE" id="PS50181">
    <property type="entry name" value="FBOX"/>
    <property type="match status" value="1"/>
</dbReference>
<dbReference type="SUPFAM" id="SSF81383">
    <property type="entry name" value="F-box domain"/>
    <property type="match status" value="1"/>
</dbReference>